<reference evidence="6" key="1">
    <citation type="submission" date="2020-11" db="EMBL/GenBank/DDBJ databases">
        <authorList>
            <person name="Whiteford S."/>
        </authorList>
    </citation>
    <scope>NUCLEOTIDE SEQUENCE</scope>
</reference>
<evidence type="ECO:0000256" key="1">
    <source>
        <dbReference type="ARBA" id="ARBA00022723"/>
    </source>
</evidence>
<dbReference type="Pfam" id="PF05485">
    <property type="entry name" value="THAP"/>
    <property type="match status" value="1"/>
</dbReference>
<evidence type="ECO:0000313" key="6">
    <source>
        <dbReference type="EMBL" id="CAG9113280.1"/>
    </source>
</evidence>
<keyword evidence="2" id="KW-0863">Zinc-finger</keyword>
<evidence type="ECO:0000256" key="4">
    <source>
        <dbReference type="ARBA" id="ARBA00023125"/>
    </source>
</evidence>
<evidence type="ECO:0000256" key="2">
    <source>
        <dbReference type="ARBA" id="ARBA00022771"/>
    </source>
</evidence>
<keyword evidence="1" id="KW-0479">Metal-binding</keyword>
<dbReference type="InterPro" id="IPR006612">
    <property type="entry name" value="THAP_Znf"/>
</dbReference>
<keyword evidence="4" id="KW-0238">DNA-binding</keyword>
<dbReference type="AlphaFoldDB" id="A0A8S4EBZ8"/>
<dbReference type="EMBL" id="CAJHNJ030000015">
    <property type="protein sequence ID" value="CAG9113280.1"/>
    <property type="molecule type" value="Genomic_DNA"/>
</dbReference>
<keyword evidence="3" id="KW-0862">Zinc</keyword>
<keyword evidence="7" id="KW-1185">Reference proteome</keyword>
<dbReference type="GO" id="GO:0008270">
    <property type="term" value="F:zinc ion binding"/>
    <property type="evidence" value="ECO:0007669"/>
    <property type="project" value="UniProtKB-KW"/>
</dbReference>
<organism evidence="6 7">
    <name type="scientific">Plutella xylostella</name>
    <name type="common">Diamondback moth</name>
    <name type="synonym">Plutella maculipennis</name>
    <dbReference type="NCBI Taxonomy" id="51655"/>
    <lineage>
        <taxon>Eukaryota</taxon>
        <taxon>Metazoa</taxon>
        <taxon>Ecdysozoa</taxon>
        <taxon>Arthropoda</taxon>
        <taxon>Hexapoda</taxon>
        <taxon>Insecta</taxon>
        <taxon>Pterygota</taxon>
        <taxon>Neoptera</taxon>
        <taxon>Endopterygota</taxon>
        <taxon>Lepidoptera</taxon>
        <taxon>Glossata</taxon>
        <taxon>Ditrysia</taxon>
        <taxon>Yponomeutoidea</taxon>
        <taxon>Plutellidae</taxon>
        <taxon>Plutella</taxon>
    </lineage>
</organism>
<evidence type="ECO:0000313" key="7">
    <source>
        <dbReference type="Proteomes" id="UP000653454"/>
    </source>
</evidence>
<accession>A0A8S4EBZ8</accession>
<comment type="caution">
    <text evidence="6">The sequence shown here is derived from an EMBL/GenBank/DDBJ whole genome shotgun (WGS) entry which is preliminary data.</text>
</comment>
<evidence type="ECO:0000256" key="3">
    <source>
        <dbReference type="ARBA" id="ARBA00022833"/>
    </source>
</evidence>
<protein>
    <submittedName>
        <fullName evidence="6">(diamondback moth) hypothetical protein</fullName>
    </submittedName>
</protein>
<dbReference type="Proteomes" id="UP000653454">
    <property type="component" value="Unassembled WGS sequence"/>
</dbReference>
<dbReference type="GO" id="GO:0003677">
    <property type="term" value="F:DNA binding"/>
    <property type="evidence" value="ECO:0007669"/>
    <property type="project" value="UniProtKB-KW"/>
</dbReference>
<feature type="domain" description="THAP-type" evidence="5">
    <location>
        <begin position="6"/>
        <end position="54"/>
    </location>
</feature>
<sequence length="61" mass="7102">MGGYSLFGCTEHSERKHDGTMDEISFHMFPTGEKTLRKWINATRPTNWEPKNHTKIVFGTF</sequence>
<proteinExistence type="predicted"/>
<dbReference type="SUPFAM" id="SSF57716">
    <property type="entry name" value="Glucocorticoid receptor-like (DNA-binding domain)"/>
    <property type="match status" value="1"/>
</dbReference>
<evidence type="ECO:0000259" key="5">
    <source>
        <dbReference type="Pfam" id="PF05485"/>
    </source>
</evidence>
<name>A0A8S4EBZ8_PLUXY</name>
<gene>
    <name evidence="6" type="ORF">PLXY2_LOCUS5210</name>
</gene>